<reference evidence="3" key="1">
    <citation type="submission" date="2017-04" db="EMBL/GenBank/DDBJ databases">
        <authorList>
            <person name="Varghese N."/>
            <person name="Submissions S."/>
        </authorList>
    </citation>
    <scope>NUCLEOTIDE SEQUENCE [LARGE SCALE GENOMIC DNA]</scope>
    <source>
        <strain evidence="3">DSM 9293</strain>
    </source>
</reference>
<feature type="domain" description="BPL/LPL catalytic" evidence="1">
    <location>
        <begin position="27"/>
        <end position="216"/>
    </location>
</feature>
<dbReference type="UniPathway" id="UPA00537">
    <property type="reaction ID" value="UER00594"/>
</dbReference>
<keyword evidence="3" id="KW-1185">Reference proteome</keyword>
<dbReference type="Gene3D" id="3.30.390.50">
    <property type="entry name" value="CO dehydrogenase flavoprotein, C-terminal domain"/>
    <property type="match status" value="1"/>
</dbReference>
<sequence length="358" mass="40513">MRYLDLGTVKREISQAVYHALAERMRPHDEITLVTVSPDRPYVCVGYHQLASREIDRAFCEAHQILVGRRFVGGGAVYLDHGQVFWHLLLPTPRGPVEDLYREILKAPIETYQQMGINAQFRPVNDIVVGPRKIGGTGASTMGTTTVIVGSLLFDFNIELMARVLKVPSEKFRDKMISSLSEYMTTINQELGQPPERQMVVAKLVDNFSRLLNEPVHHDQLTAEEEADIEQYALKLFDPEFVYRGERGLFHSGIKIRSGVFLHEGVFKAPGGLLRLIYRVNDGVFDDVNFSGDFFMEPWDSSAVEDFQGYLQGRLVNEQNVEEAARQLFEKVSIPGVVASDIVECFRRAESTEQSSVR</sequence>
<evidence type="ECO:0000259" key="1">
    <source>
        <dbReference type="PROSITE" id="PS51733"/>
    </source>
</evidence>
<dbReference type="SUPFAM" id="SSF82649">
    <property type="entry name" value="SufE/NifU"/>
    <property type="match status" value="1"/>
</dbReference>
<dbReference type="GO" id="GO:0016979">
    <property type="term" value="F:lipoate-protein ligase activity"/>
    <property type="evidence" value="ECO:0007669"/>
    <property type="project" value="UniProtKB-EC"/>
</dbReference>
<accession>A0A1W1WJE0</accession>
<evidence type="ECO:0000313" key="3">
    <source>
        <dbReference type="Proteomes" id="UP000192660"/>
    </source>
</evidence>
<proteinExistence type="predicted"/>
<dbReference type="GO" id="GO:0005524">
    <property type="term" value="F:ATP binding"/>
    <property type="evidence" value="ECO:0007669"/>
    <property type="project" value="UniProtKB-KW"/>
</dbReference>
<protein>
    <submittedName>
        <fullName evidence="2">Lipoate-protein ligase A</fullName>
    </submittedName>
</protein>
<evidence type="ECO:0000313" key="2">
    <source>
        <dbReference type="EMBL" id="SMC06366.1"/>
    </source>
</evidence>
<dbReference type="AlphaFoldDB" id="A0A1W1WJE0"/>
<dbReference type="InterPro" id="IPR050664">
    <property type="entry name" value="Octanoyltrans_LipM/LipL"/>
</dbReference>
<dbReference type="CDD" id="cd16443">
    <property type="entry name" value="LplA"/>
    <property type="match status" value="1"/>
</dbReference>
<gene>
    <name evidence="2" type="ORF">SAMN00768000_2780</name>
</gene>
<dbReference type="GO" id="GO:0009249">
    <property type="term" value="P:protein lipoylation"/>
    <property type="evidence" value="ECO:0007669"/>
    <property type="project" value="UniProtKB-ARBA"/>
</dbReference>
<dbReference type="InterPro" id="IPR045864">
    <property type="entry name" value="aa-tRNA-synth_II/BPL/LPL"/>
</dbReference>
<dbReference type="PANTHER" id="PTHR43679">
    <property type="entry name" value="OCTANOYLTRANSFERASE LIPM-RELATED"/>
    <property type="match status" value="1"/>
</dbReference>
<dbReference type="SUPFAM" id="SSF55681">
    <property type="entry name" value="Class II aaRS and biotin synthetases"/>
    <property type="match status" value="1"/>
</dbReference>
<dbReference type="Pfam" id="PF21948">
    <property type="entry name" value="LplA-B_cat"/>
    <property type="match status" value="1"/>
</dbReference>
<dbReference type="EMBL" id="FWWY01000001">
    <property type="protein sequence ID" value="SMC06366.1"/>
    <property type="molecule type" value="Genomic_DNA"/>
</dbReference>
<dbReference type="PANTHER" id="PTHR43679:SF2">
    <property type="entry name" value="OCTANOYL-[GCVH]:PROTEIN N-OCTANOYLTRANSFERASE"/>
    <property type="match status" value="1"/>
</dbReference>
<dbReference type="PROSITE" id="PS51733">
    <property type="entry name" value="BPL_LPL_CATALYTIC"/>
    <property type="match status" value="1"/>
</dbReference>
<dbReference type="Proteomes" id="UP000192660">
    <property type="component" value="Unassembled WGS sequence"/>
</dbReference>
<keyword evidence="2" id="KW-0436">Ligase</keyword>
<dbReference type="InterPro" id="IPR004143">
    <property type="entry name" value="BPL_LPL_catalytic"/>
</dbReference>
<dbReference type="Gene3D" id="3.30.930.10">
    <property type="entry name" value="Bira Bifunctional Protein, Domain 2"/>
    <property type="match status" value="1"/>
</dbReference>
<dbReference type="RefSeq" id="WP_020373189.1">
    <property type="nucleotide sequence ID" value="NZ_FWWY01000001.1"/>
</dbReference>
<organism evidence="2 3">
    <name type="scientific">Sulfobacillus thermosulfidooxidans (strain DSM 9293 / VKM B-1269 / AT-1)</name>
    <dbReference type="NCBI Taxonomy" id="929705"/>
    <lineage>
        <taxon>Bacteria</taxon>
        <taxon>Bacillati</taxon>
        <taxon>Bacillota</taxon>
        <taxon>Clostridia</taxon>
        <taxon>Eubacteriales</taxon>
        <taxon>Clostridiales Family XVII. Incertae Sedis</taxon>
        <taxon>Sulfobacillus</taxon>
    </lineage>
</organism>
<dbReference type="OrthoDB" id="9788148at2"/>
<name>A0A1W1WJE0_SULTA</name>
<dbReference type="STRING" id="28034.BFX07_11300"/>